<protein>
    <submittedName>
        <fullName evidence="1">Uncharacterized protein</fullName>
    </submittedName>
</protein>
<name>A0A433D4A8_9FUNG</name>
<evidence type="ECO:0000313" key="1">
    <source>
        <dbReference type="EMBL" id="RUP45664.1"/>
    </source>
</evidence>
<keyword evidence="2" id="KW-1185">Reference proteome</keyword>
<sequence>MAKLEHKNSHSHGRNIRRFPVFRNLAHISAMVRHHVRATEKAAIQLDVVQEGLLAISRIAVSKRSQMQMEFRTTKIGQDLQSYCIFTEREI</sequence>
<dbReference type="EMBL" id="RBNI01006927">
    <property type="protein sequence ID" value="RUP45664.1"/>
    <property type="molecule type" value="Genomic_DNA"/>
</dbReference>
<dbReference type="Proteomes" id="UP000268093">
    <property type="component" value="Unassembled WGS sequence"/>
</dbReference>
<reference evidence="1 2" key="1">
    <citation type="journal article" date="2018" name="New Phytol.">
        <title>Phylogenomics of Endogonaceae and evolution of mycorrhizas within Mucoromycota.</title>
        <authorList>
            <person name="Chang Y."/>
            <person name="Desiro A."/>
            <person name="Na H."/>
            <person name="Sandor L."/>
            <person name="Lipzen A."/>
            <person name="Clum A."/>
            <person name="Barry K."/>
            <person name="Grigoriev I.V."/>
            <person name="Martin F.M."/>
            <person name="Stajich J.E."/>
            <person name="Smith M.E."/>
            <person name="Bonito G."/>
            <person name="Spatafora J.W."/>
        </authorList>
    </citation>
    <scope>NUCLEOTIDE SEQUENCE [LARGE SCALE GENOMIC DNA]</scope>
    <source>
        <strain evidence="1 2">GMNB39</strain>
    </source>
</reference>
<accession>A0A433D4A8</accession>
<gene>
    <name evidence="1" type="ORF">BC936DRAFT_147888</name>
</gene>
<evidence type="ECO:0000313" key="2">
    <source>
        <dbReference type="Proteomes" id="UP000268093"/>
    </source>
</evidence>
<organism evidence="1 2">
    <name type="scientific">Jimgerdemannia flammicorona</name>
    <dbReference type="NCBI Taxonomy" id="994334"/>
    <lineage>
        <taxon>Eukaryota</taxon>
        <taxon>Fungi</taxon>
        <taxon>Fungi incertae sedis</taxon>
        <taxon>Mucoromycota</taxon>
        <taxon>Mucoromycotina</taxon>
        <taxon>Endogonomycetes</taxon>
        <taxon>Endogonales</taxon>
        <taxon>Endogonaceae</taxon>
        <taxon>Jimgerdemannia</taxon>
    </lineage>
</organism>
<comment type="caution">
    <text evidence="1">The sequence shown here is derived from an EMBL/GenBank/DDBJ whole genome shotgun (WGS) entry which is preliminary data.</text>
</comment>
<dbReference type="AlphaFoldDB" id="A0A433D4A8"/>
<proteinExistence type="predicted"/>